<name>A0A0A1UJ10_9AGAM</name>
<sequence length="154" mass="17689">MGASGFVAYRYERQYYRAFVANLAEPDESGGVQIRNASDSSWILGEYHIRWVYVIDLDNRVFTVNGVIHFRLDNLPSGDDLCYYLQREARFELPAKLIKSIDLWPPPRFDTAQAQQTYDQLCPLVVTLSEWGIPAWDTLTVSHPYLLLSSNPGR</sequence>
<gene>
    <name evidence="1" type="ORF">RSOL_250400</name>
</gene>
<dbReference type="AlphaFoldDB" id="A0A0A1UJ10"/>
<comment type="caution">
    <text evidence="1">The sequence shown here is derived from an EMBL/GenBank/DDBJ whole genome shotgun (WGS) entry which is preliminary data.</text>
</comment>
<proteinExistence type="predicted"/>
<evidence type="ECO:0000313" key="2">
    <source>
        <dbReference type="Proteomes" id="UP000030108"/>
    </source>
</evidence>
<dbReference type="OrthoDB" id="3229878at2759"/>
<accession>A0A0A1UJ10</accession>
<protein>
    <submittedName>
        <fullName evidence="1">Uncharacterized protein</fullName>
    </submittedName>
</protein>
<feature type="non-terminal residue" evidence="1">
    <location>
        <position position="154"/>
    </location>
</feature>
<organism evidence="1 2">
    <name type="scientific">Rhizoctonia solani AG-3 Rhs1AP</name>
    <dbReference type="NCBI Taxonomy" id="1086054"/>
    <lineage>
        <taxon>Eukaryota</taxon>
        <taxon>Fungi</taxon>
        <taxon>Dikarya</taxon>
        <taxon>Basidiomycota</taxon>
        <taxon>Agaricomycotina</taxon>
        <taxon>Agaricomycetes</taxon>
        <taxon>Cantharellales</taxon>
        <taxon>Ceratobasidiaceae</taxon>
        <taxon>Rhizoctonia</taxon>
    </lineage>
</organism>
<dbReference type="Proteomes" id="UP000030108">
    <property type="component" value="Unassembled WGS sequence"/>
</dbReference>
<evidence type="ECO:0000313" key="1">
    <source>
        <dbReference type="EMBL" id="EUC58396.1"/>
    </source>
</evidence>
<dbReference type="EMBL" id="JATN01000321">
    <property type="protein sequence ID" value="EUC58396.1"/>
    <property type="molecule type" value="Genomic_DNA"/>
</dbReference>
<reference evidence="2" key="1">
    <citation type="journal article" date="2014" name="Genome Announc.">
        <title>Draft genome sequence of the plant-pathogenic soil fungus Rhizoctonia solani anastomosis group 3 strain Rhs1AP.</title>
        <authorList>
            <person name="Cubeta M.A."/>
            <person name="Thomas E."/>
            <person name="Dean R.A."/>
            <person name="Jabaji S."/>
            <person name="Neate S.M."/>
            <person name="Tavantzis S."/>
            <person name="Toda T."/>
            <person name="Vilgalys R."/>
            <person name="Bharathan N."/>
            <person name="Fedorova-Abrams N."/>
            <person name="Pakala S.B."/>
            <person name="Pakala S.M."/>
            <person name="Zafar N."/>
            <person name="Joardar V."/>
            <person name="Losada L."/>
            <person name="Nierman W.C."/>
        </authorList>
    </citation>
    <scope>NUCLEOTIDE SEQUENCE [LARGE SCALE GENOMIC DNA]</scope>
    <source>
        <strain evidence="2">AG-3</strain>
    </source>
</reference>